<protein>
    <submittedName>
        <fullName evidence="1">Uncharacterized protein</fullName>
    </submittedName>
</protein>
<keyword evidence="2" id="KW-1185">Reference proteome</keyword>
<reference evidence="1 2" key="1">
    <citation type="journal article" date="2020" name="IScience">
        <title>Genome Sequencing of the Endangered Kingdonia uniflora (Circaeasteraceae, Ranunculales) Reveals Potential Mechanisms of Evolutionary Specialization.</title>
        <authorList>
            <person name="Sun Y."/>
            <person name="Deng T."/>
            <person name="Zhang A."/>
            <person name="Moore M.J."/>
            <person name="Landis J.B."/>
            <person name="Lin N."/>
            <person name="Zhang H."/>
            <person name="Zhang X."/>
            <person name="Huang J."/>
            <person name="Zhang X."/>
            <person name="Sun H."/>
            <person name="Wang H."/>
        </authorList>
    </citation>
    <scope>NUCLEOTIDE SEQUENCE [LARGE SCALE GENOMIC DNA]</scope>
    <source>
        <strain evidence="1">TB1705</strain>
        <tissue evidence="1">Leaf</tissue>
    </source>
</reference>
<comment type="caution">
    <text evidence="1">The sequence shown here is derived from an EMBL/GenBank/DDBJ whole genome shotgun (WGS) entry which is preliminary data.</text>
</comment>
<sequence>MHVYDVVALKIGEVTGTSHFKFQGEDLLKIVKFCKWVFMVLKVQVVRDIHFEIWRWVTGFNLKWEIVM</sequence>
<evidence type="ECO:0000313" key="1">
    <source>
        <dbReference type="EMBL" id="KAF6141630.1"/>
    </source>
</evidence>
<organism evidence="1 2">
    <name type="scientific">Kingdonia uniflora</name>
    <dbReference type="NCBI Taxonomy" id="39325"/>
    <lineage>
        <taxon>Eukaryota</taxon>
        <taxon>Viridiplantae</taxon>
        <taxon>Streptophyta</taxon>
        <taxon>Embryophyta</taxon>
        <taxon>Tracheophyta</taxon>
        <taxon>Spermatophyta</taxon>
        <taxon>Magnoliopsida</taxon>
        <taxon>Ranunculales</taxon>
        <taxon>Circaeasteraceae</taxon>
        <taxon>Kingdonia</taxon>
    </lineage>
</organism>
<gene>
    <name evidence="1" type="ORF">GIB67_001182</name>
</gene>
<evidence type="ECO:0000313" key="2">
    <source>
        <dbReference type="Proteomes" id="UP000541444"/>
    </source>
</evidence>
<accession>A0A7J7LGG5</accession>
<proteinExistence type="predicted"/>
<dbReference type="Proteomes" id="UP000541444">
    <property type="component" value="Unassembled WGS sequence"/>
</dbReference>
<dbReference type="EMBL" id="JACGCM010002300">
    <property type="protein sequence ID" value="KAF6141630.1"/>
    <property type="molecule type" value="Genomic_DNA"/>
</dbReference>
<dbReference type="AlphaFoldDB" id="A0A7J7LGG5"/>
<name>A0A7J7LGG5_9MAGN</name>
<feature type="non-terminal residue" evidence="1">
    <location>
        <position position="68"/>
    </location>
</feature>